<evidence type="ECO:0000313" key="3">
    <source>
        <dbReference type="EMBL" id="KAG5922724.1"/>
    </source>
</evidence>
<feature type="compositionally biased region" description="Gly residues" evidence="1">
    <location>
        <begin position="296"/>
        <end position="306"/>
    </location>
</feature>
<feature type="signal peptide" evidence="2">
    <location>
        <begin position="1"/>
        <end position="17"/>
    </location>
</feature>
<gene>
    <name evidence="3" type="ORF">E4U42_005380</name>
</gene>
<keyword evidence="2" id="KW-0732">Signal</keyword>
<protein>
    <recommendedName>
        <fullName evidence="5">Lytic polysaccharide monooxygenase</fullName>
    </recommendedName>
</protein>
<dbReference type="AlphaFoldDB" id="A0A8K0J3R6"/>
<comment type="caution">
    <text evidence="3">The sequence shown here is derived from an EMBL/GenBank/DDBJ whole genome shotgun (WGS) entry which is preliminary data.</text>
</comment>
<accession>A0A8K0J3R6</accession>
<dbReference type="Proteomes" id="UP000811619">
    <property type="component" value="Unassembled WGS sequence"/>
</dbReference>
<dbReference type="PANTHER" id="PTHR36182">
    <property type="entry name" value="PROTEIN, PUTATIVE (AFU_ORTHOLOGUE AFUA_6G10930)-RELATED"/>
    <property type="match status" value="1"/>
</dbReference>
<dbReference type="OrthoDB" id="2342176at2759"/>
<feature type="region of interest" description="Disordered" evidence="1">
    <location>
        <begin position="233"/>
        <end position="306"/>
    </location>
</feature>
<dbReference type="PANTHER" id="PTHR36182:SF2">
    <property type="entry name" value="LYTIC POLYSACCHARIDE MONOOXYGENASE"/>
    <property type="match status" value="1"/>
</dbReference>
<reference evidence="3" key="1">
    <citation type="journal article" date="2020" name="bioRxiv">
        <title>Whole genome comparisons of ergot fungi reveals the divergence and evolution of species within the genus Claviceps are the result of varying mechanisms driving genome evolution and host range expansion.</title>
        <authorList>
            <person name="Wyka S.A."/>
            <person name="Mondo S.J."/>
            <person name="Liu M."/>
            <person name="Dettman J."/>
            <person name="Nalam V."/>
            <person name="Broders K.D."/>
        </authorList>
    </citation>
    <scope>NUCLEOTIDE SEQUENCE</scope>
    <source>
        <strain evidence="3">CCC 489</strain>
    </source>
</reference>
<keyword evidence="4" id="KW-1185">Reference proteome</keyword>
<evidence type="ECO:0008006" key="5">
    <source>
        <dbReference type="Google" id="ProtNLM"/>
    </source>
</evidence>
<name>A0A8K0J3R6_9HYPO</name>
<dbReference type="Gene3D" id="2.70.50.70">
    <property type="match status" value="1"/>
</dbReference>
<proteinExistence type="predicted"/>
<evidence type="ECO:0000313" key="4">
    <source>
        <dbReference type="Proteomes" id="UP000811619"/>
    </source>
</evidence>
<evidence type="ECO:0000256" key="2">
    <source>
        <dbReference type="SAM" id="SignalP"/>
    </source>
</evidence>
<evidence type="ECO:0000256" key="1">
    <source>
        <dbReference type="SAM" id="MobiDB-lite"/>
    </source>
</evidence>
<dbReference type="EMBL" id="SRPY01000509">
    <property type="protein sequence ID" value="KAG5922724.1"/>
    <property type="molecule type" value="Genomic_DNA"/>
</dbReference>
<feature type="chain" id="PRO_5035470943" description="Lytic polysaccharide monooxygenase" evidence="2">
    <location>
        <begin position="18"/>
        <end position="377"/>
    </location>
</feature>
<organism evidence="3 4">
    <name type="scientific">Claviceps africana</name>
    <dbReference type="NCBI Taxonomy" id="83212"/>
    <lineage>
        <taxon>Eukaryota</taxon>
        <taxon>Fungi</taxon>
        <taxon>Dikarya</taxon>
        <taxon>Ascomycota</taxon>
        <taxon>Pezizomycotina</taxon>
        <taxon>Sordariomycetes</taxon>
        <taxon>Hypocreomycetidae</taxon>
        <taxon>Hypocreales</taxon>
        <taxon>Clavicipitaceae</taxon>
        <taxon>Claviceps</taxon>
    </lineage>
</organism>
<sequence>MQTKTLVLAGLANLASGHMILSNPVPFNKASLTSAPLDGTSGSDFPCKFSGAYGPSPSDTSNVYAQGSTQKLEFIGQATHGGGSCQVSLTTDLKPTKNSVWKVIKSIQGGCVAKDTPGNMGSDAKAKDPFTYDFTIPKDLASGNYTLAWTWFNRIGNREMYMNCAPISVTGSGGSQSFLNGLPDMFVANVGNGCQTVESIDVVFPDPGTDVDNFGGPTMSTKPGTAIKGNCKMGAAAGGSKDASQPAPPAASQPVSGQSTKPAGPGGVFIQTQPAGDVPYPKATNGGGPAPPSAPGIGGIGGSGGSASGASAACSGDVWNCIGGTSFQRCVNGVWSAPQPVAAGTSCSPGQANELKISAVSHTKRRRSSARAIRFTA</sequence>